<accession>A0A412WPU1</accession>
<protein>
    <recommendedName>
        <fullName evidence="3">Lipoprotein</fullName>
    </recommendedName>
</protein>
<dbReference type="AlphaFoldDB" id="A0A412WPU1"/>
<name>A0A412WPU1_9BACT</name>
<organism evidence="1 2">
    <name type="scientific">Odoribacter splanchnicus</name>
    <dbReference type="NCBI Taxonomy" id="28118"/>
    <lineage>
        <taxon>Bacteria</taxon>
        <taxon>Pseudomonadati</taxon>
        <taxon>Bacteroidota</taxon>
        <taxon>Bacteroidia</taxon>
        <taxon>Bacteroidales</taxon>
        <taxon>Odoribacteraceae</taxon>
        <taxon>Odoribacter</taxon>
    </lineage>
</organism>
<dbReference type="EMBL" id="QRYW01000006">
    <property type="protein sequence ID" value="RGV29246.1"/>
    <property type="molecule type" value="Genomic_DNA"/>
</dbReference>
<gene>
    <name evidence="1" type="ORF">DWW24_03965</name>
</gene>
<evidence type="ECO:0008006" key="3">
    <source>
        <dbReference type="Google" id="ProtNLM"/>
    </source>
</evidence>
<evidence type="ECO:0000313" key="1">
    <source>
        <dbReference type="EMBL" id="RGV29246.1"/>
    </source>
</evidence>
<reference evidence="1 2" key="1">
    <citation type="submission" date="2018-08" db="EMBL/GenBank/DDBJ databases">
        <title>A genome reference for cultivated species of the human gut microbiota.</title>
        <authorList>
            <person name="Zou Y."/>
            <person name="Xue W."/>
            <person name="Luo G."/>
        </authorList>
    </citation>
    <scope>NUCLEOTIDE SEQUENCE [LARGE SCALE GENOMIC DNA]</scope>
    <source>
        <strain evidence="1 2">AF14-6AC</strain>
    </source>
</reference>
<dbReference type="Proteomes" id="UP000283426">
    <property type="component" value="Unassembled WGS sequence"/>
</dbReference>
<evidence type="ECO:0000313" key="2">
    <source>
        <dbReference type="Proteomes" id="UP000283426"/>
    </source>
</evidence>
<sequence length="61" mass="6863">MRTFSILAFLLALGILGCSIYGGQYHSLPSAIMSGILGWAMWPEKKQDFGKSLRNNKTWKE</sequence>
<dbReference type="PROSITE" id="PS51257">
    <property type="entry name" value="PROKAR_LIPOPROTEIN"/>
    <property type="match status" value="1"/>
</dbReference>
<proteinExistence type="predicted"/>
<comment type="caution">
    <text evidence="1">The sequence shown here is derived from an EMBL/GenBank/DDBJ whole genome shotgun (WGS) entry which is preliminary data.</text>
</comment>